<evidence type="ECO:0000313" key="3">
    <source>
        <dbReference type="Proteomes" id="UP000324159"/>
    </source>
</evidence>
<name>A0A5D3WFQ4_9BACT</name>
<feature type="chain" id="PRO_5022912193" description="Lipoprotein" evidence="1">
    <location>
        <begin position="30"/>
        <end position="148"/>
    </location>
</feature>
<dbReference type="PROSITE" id="PS51257">
    <property type="entry name" value="PROKAR_LIPOPROTEIN"/>
    <property type="match status" value="1"/>
</dbReference>
<comment type="caution">
    <text evidence="2">The sequence shown here is derived from an EMBL/GenBank/DDBJ whole genome shotgun (WGS) entry which is preliminary data.</text>
</comment>
<reference evidence="2 3" key="1">
    <citation type="submission" date="2019-07" db="EMBL/GenBank/DDBJ databases">
        <title>Genomic Encyclopedia of Type Strains, Phase IV (KMG-IV): sequencing the most valuable type-strain genomes for metagenomic binning, comparative biology and taxonomic classification.</title>
        <authorList>
            <person name="Goeker M."/>
        </authorList>
    </citation>
    <scope>NUCLEOTIDE SEQUENCE [LARGE SCALE GENOMIC DNA]</scope>
    <source>
        <strain evidence="2 3">SS015</strain>
    </source>
</reference>
<evidence type="ECO:0000313" key="2">
    <source>
        <dbReference type="EMBL" id="TYO95019.1"/>
    </source>
</evidence>
<dbReference type="EMBL" id="VNIB01000025">
    <property type="protein sequence ID" value="TYO95019.1"/>
    <property type="molecule type" value="Genomic_DNA"/>
</dbReference>
<keyword evidence="3" id="KW-1185">Reference proteome</keyword>
<accession>A0A5D3WFQ4</accession>
<gene>
    <name evidence="2" type="ORF">EDC39_1255</name>
</gene>
<feature type="signal peptide" evidence="1">
    <location>
        <begin position="1"/>
        <end position="29"/>
    </location>
</feature>
<dbReference type="AlphaFoldDB" id="A0A5D3WFQ4"/>
<evidence type="ECO:0008006" key="4">
    <source>
        <dbReference type="Google" id="ProtNLM"/>
    </source>
</evidence>
<keyword evidence="1" id="KW-0732">Signal</keyword>
<dbReference type="Proteomes" id="UP000324159">
    <property type="component" value="Unassembled WGS sequence"/>
</dbReference>
<organism evidence="2 3">
    <name type="scientific">Geothermobacter ehrlichii</name>
    <dbReference type="NCBI Taxonomy" id="213224"/>
    <lineage>
        <taxon>Bacteria</taxon>
        <taxon>Pseudomonadati</taxon>
        <taxon>Thermodesulfobacteriota</taxon>
        <taxon>Desulfuromonadia</taxon>
        <taxon>Desulfuromonadales</taxon>
        <taxon>Geothermobacteraceae</taxon>
        <taxon>Geothermobacter</taxon>
    </lineage>
</organism>
<evidence type="ECO:0000256" key="1">
    <source>
        <dbReference type="SAM" id="SignalP"/>
    </source>
</evidence>
<proteinExistence type="predicted"/>
<protein>
    <recommendedName>
        <fullName evidence="4">Lipoprotein</fullName>
    </recommendedName>
</protein>
<sequence length="148" mass="16304">MTMKKRGVQMKRWKPLFLAMALMTLSGCAALRQPPASRTIPPVRILNSGPVTIHKITLIEEDGGLVVVGKLRKLQDFRLPGHVDIQVCSPDGASELVRGKVRMQASKRRGVRESSFRGRLMVPPSSDALLQVRYHAAGDETGHAIRCP</sequence>